<dbReference type="InterPro" id="IPR029063">
    <property type="entry name" value="SAM-dependent_MTases_sf"/>
</dbReference>
<gene>
    <name evidence="2" type="ORF">AXG55_14840</name>
</gene>
<dbReference type="Gene3D" id="3.40.50.150">
    <property type="entry name" value="Vaccinia Virus protein VP39"/>
    <property type="match status" value="1"/>
</dbReference>
<evidence type="ECO:0000259" key="1">
    <source>
        <dbReference type="Pfam" id="PF13649"/>
    </source>
</evidence>
<dbReference type="InterPro" id="IPR041698">
    <property type="entry name" value="Methyltransf_25"/>
</dbReference>
<dbReference type="Pfam" id="PF13649">
    <property type="entry name" value="Methyltransf_25"/>
    <property type="match status" value="1"/>
</dbReference>
<keyword evidence="2" id="KW-0614">Plasmid</keyword>
<feature type="domain" description="Methyltransferase" evidence="1">
    <location>
        <begin position="44"/>
        <end position="139"/>
    </location>
</feature>
<dbReference type="EMBL" id="CP017836">
    <property type="protein sequence ID" value="APJ05296.1"/>
    <property type="molecule type" value="Genomic_DNA"/>
</dbReference>
<keyword evidence="3" id="KW-1185">Reference proteome</keyword>
<organism evidence="2 3">
    <name type="scientific">Silvanigrella aquatica</name>
    <dbReference type="NCBI Taxonomy" id="1915309"/>
    <lineage>
        <taxon>Bacteria</taxon>
        <taxon>Pseudomonadati</taxon>
        <taxon>Bdellovibrionota</taxon>
        <taxon>Oligoflexia</taxon>
        <taxon>Silvanigrellales</taxon>
        <taxon>Silvanigrellaceae</taxon>
        <taxon>Silvanigrella</taxon>
    </lineage>
</organism>
<protein>
    <recommendedName>
        <fullName evidence="1">Methyltransferase domain-containing protein</fullName>
    </recommendedName>
</protein>
<geneLocation type="plasmid" evidence="3">
    <name>pnonnen2</name>
</geneLocation>
<evidence type="ECO:0000313" key="3">
    <source>
        <dbReference type="Proteomes" id="UP000184731"/>
    </source>
</evidence>
<dbReference type="OrthoDB" id="8592889at2"/>
<dbReference type="KEGG" id="saqi:AXG55_14840"/>
<sequence>MSDCYDSTFLIPTLNKQGWMIDKVVDEYTLEFIDYASKNINYSLEIAAAYGNISLEVLKKGGKIIVNDIEPKHLDVLYSKTPDELKANLKIIPGSCLDDLDIDLESISSVYCSRLFHFFSSEEILKTLKKMNSYLEKKGKLFIVSDSIFHGYNKHHFQNYVRKKSLKEKDPGILRPHEYIFHADPEMQEQMRSNMPNVFNLLDIDLMSSLLVEAGFLTEKAGYFTRRGHYPEESLWNGQEGLGIVAVKNY</sequence>
<dbReference type="CDD" id="cd02440">
    <property type="entry name" value="AdoMet_MTases"/>
    <property type="match status" value="1"/>
</dbReference>
<dbReference type="RefSeq" id="WP_148698960.1">
    <property type="nucleotide sequence ID" value="NZ_CP017836.1"/>
</dbReference>
<dbReference type="SUPFAM" id="SSF53335">
    <property type="entry name" value="S-adenosyl-L-methionine-dependent methyltransferases"/>
    <property type="match status" value="1"/>
</dbReference>
<proteinExistence type="predicted"/>
<dbReference type="AlphaFoldDB" id="A0A1L4D503"/>
<evidence type="ECO:0000313" key="2">
    <source>
        <dbReference type="EMBL" id="APJ05296.1"/>
    </source>
</evidence>
<reference evidence="2 3" key="1">
    <citation type="submission" date="2016-10" db="EMBL/GenBank/DDBJ databases">
        <title>Silvanigrella aquatica sp. nov., isolated from a freshwater lake located in the Black Forest, Germany, description of Silvanigrellaceae fam. nov., Silvanigrellales ord. nov., reclassification of the order Bdellovibrionales in the class Oligoflexia, reclassification of the families Bacteriovoracaceae and Halobacteriovoraceae in the new order Bacteriovoracales ord. nov., and reclassification of the family Pseudobacteriovoracaceae in the order Oligoflexiales.</title>
        <authorList>
            <person name="Hahn M.W."/>
            <person name="Schmidt J."/>
            <person name="Koll U."/>
            <person name="Rohde M."/>
            <person name="Verbag S."/>
            <person name="Pitt A."/>
            <person name="Nakai R."/>
            <person name="Naganuma T."/>
            <person name="Lang E."/>
        </authorList>
    </citation>
    <scope>NUCLEOTIDE SEQUENCE [LARGE SCALE GENOMIC DNA]</scope>
    <source>
        <strain evidence="2 3">MWH-Nonnen-W8red</strain>
        <plasmid evidence="3">Plasmid pnonnen2</plasmid>
    </source>
</reference>
<name>A0A1L4D503_9BACT</name>
<dbReference type="Proteomes" id="UP000184731">
    <property type="component" value="Plasmid pnonnen2"/>
</dbReference>
<accession>A0A1L4D503</accession>